<keyword evidence="1" id="KW-0472">Membrane</keyword>
<dbReference type="Proteomes" id="UP001240150">
    <property type="component" value="Chromosome"/>
</dbReference>
<proteinExistence type="predicted"/>
<feature type="transmembrane region" description="Helical" evidence="1">
    <location>
        <begin position="193"/>
        <end position="215"/>
    </location>
</feature>
<accession>A0ABY8WFQ9</accession>
<dbReference type="Pfam" id="PF13398">
    <property type="entry name" value="Peptidase_M50B"/>
    <property type="match status" value="1"/>
</dbReference>
<feature type="transmembrane region" description="Helical" evidence="1">
    <location>
        <begin position="104"/>
        <end position="137"/>
    </location>
</feature>
<feature type="transmembrane region" description="Helical" evidence="1">
    <location>
        <begin position="149"/>
        <end position="173"/>
    </location>
</feature>
<protein>
    <submittedName>
        <fullName evidence="2">M50 family metallopeptidase</fullName>
    </submittedName>
</protein>
<keyword evidence="3" id="KW-1185">Reference proteome</keyword>
<name>A0ABY8WFQ9_9ACTN</name>
<keyword evidence="1" id="KW-0812">Transmembrane</keyword>
<feature type="transmembrane region" description="Helical" evidence="1">
    <location>
        <begin position="74"/>
        <end position="92"/>
    </location>
</feature>
<feature type="transmembrane region" description="Helical" evidence="1">
    <location>
        <begin position="6"/>
        <end position="23"/>
    </location>
</feature>
<evidence type="ECO:0000313" key="3">
    <source>
        <dbReference type="Proteomes" id="UP001240150"/>
    </source>
</evidence>
<dbReference type="InterPro" id="IPR049500">
    <property type="entry name" value="Peptidase_M50B-like"/>
</dbReference>
<keyword evidence="1" id="KW-1133">Transmembrane helix</keyword>
<dbReference type="RefSeq" id="WP_284917221.1">
    <property type="nucleotide sequence ID" value="NZ_CP126980.1"/>
</dbReference>
<organism evidence="2 3">
    <name type="scientific">Actinoplanes oblitus</name>
    <dbReference type="NCBI Taxonomy" id="3040509"/>
    <lineage>
        <taxon>Bacteria</taxon>
        <taxon>Bacillati</taxon>
        <taxon>Actinomycetota</taxon>
        <taxon>Actinomycetes</taxon>
        <taxon>Micromonosporales</taxon>
        <taxon>Micromonosporaceae</taxon>
        <taxon>Actinoplanes</taxon>
    </lineage>
</organism>
<evidence type="ECO:0000256" key="1">
    <source>
        <dbReference type="SAM" id="Phobius"/>
    </source>
</evidence>
<dbReference type="EMBL" id="CP126980">
    <property type="protein sequence ID" value="WIM95913.1"/>
    <property type="molecule type" value="Genomic_DNA"/>
</dbReference>
<gene>
    <name evidence="2" type="ORF">ACTOB_008053</name>
</gene>
<evidence type="ECO:0000313" key="2">
    <source>
        <dbReference type="EMBL" id="WIM95913.1"/>
    </source>
</evidence>
<sequence length="219" mass="23598">METTSGLAWTTAVLAAVLVLPLWRFSMYAITLAHEGAHALIGLLTGGKLEKKKIHLYRDGAGATHLDIAGFGRFLSLLAGYLGPSAVGFAGAEMLVHDFSPRAVLILGLVFAGFVLILTRNAFGLLVATGTVALLWLMVTKADEPVQLGVAYVWVWMMLMGGTRQIPNLFWGMRAGAHNDAGMLQSHTHIGDVVWLFVFWLGSISALLYGGALMLRHPL</sequence>
<reference evidence="2 3" key="1">
    <citation type="submission" date="2023-06" db="EMBL/GenBank/DDBJ databases">
        <authorList>
            <person name="Yushchuk O."/>
            <person name="Binda E."/>
            <person name="Ruckert-Reed C."/>
            <person name="Fedorenko V."/>
            <person name="Kalinowski J."/>
            <person name="Marinelli F."/>
        </authorList>
    </citation>
    <scope>NUCLEOTIDE SEQUENCE [LARGE SCALE GENOMIC DNA]</scope>
    <source>
        <strain evidence="2 3">NRRL 3884</strain>
    </source>
</reference>